<dbReference type="AlphaFoldDB" id="A0A9D5AUY8"/>
<reference evidence="1 2" key="1">
    <citation type="journal article" date="2022" name="Nat. Genet.">
        <title>Improved pea reference genome and pan-genome highlight genomic features and evolutionary characteristics.</title>
        <authorList>
            <person name="Yang T."/>
            <person name="Liu R."/>
            <person name="Luo Y."/>
            <person name="Hu S."/>
            <person name="Wang D."/>
            <person name="Wang C."/>
            <person name="Pandey M.K."/>
            <person name="Ge S."/>
            <person name="Xu Q."/>
            <person name="Li N."/>
            <person name="Li G."/>
            <person name="Huang Y."/>
            <person name="Saxena R.K."/>
            <person name="Ji Y."/>
            <person name="Li M."/>
            <person name="Yan X."/>
            <person name="He Y."/>
            <person name="Liu Y."/>
            <person name="Wang X."/>
            <person name="Xiang C."/>
            <person name="Varshney R.K."/>
            <person name="Ding H."/>
            <person name="Gao S."/>
            <person name="Zong X."/>
        </authorList>
    </citation>
    <scope>NUCLEOTIDE SEQUENCE [LARGE SCALE GENOMIC DNA]</scope>
    <source>
        <strain evidence="1 2">cv. Zhongwan 6</strain>
    </source>
</reference>
<keyword evidence="2" id="KW-1185">Reference proteome</keyword>
<sequence>MVMTWMVISVEEDITINYMCYSTVKELWDNVIEMYSDRGNKSQIYEPTLQAREIRKEGNNVTKYFHSLKRVWQDLDLFNTYKWNSAEDAKHHQQKIEEDRIFQFLAGLNEELDEVRGRIIARETLPSLGEVFAEVRREETRRSVMMGKIKIVSPPPKTNALAAETTILKSSTNQNNFSNLWCNHCNKLHHTREICWKIHGRPTHLNGSKLGPKVHRPFPTTHEVEKTSLRKGQVEELIRTRLKEKGDPKRSGI</sequence>
<name>A0A9D5AUY8_PEA</name>
<comment type="caution">
    <text evidence="1">The sequence shown here is derived from an EMBL/GenBank/DDBJ whole genome shotgun (WGS) entry which is preliminary data.</text>
</comment>
<evidence type="ECO:0000313" key="2">
    <source>
        <dbReference type="Proteomes" id="UP001058974"/>
    </source>
</evidence>
<dbReference type="EMBL" id="JAMSHJ010000004">
    <property type="protein sequence ID" value="KAI5419555.1"/>
    <property type="molecule type" value="Genomic_DNA"/>
</dbReference>
<gene>
    <name evidence="1" type="ORF">KIW84_043643</name>
</gene>
<dbReference type="PANTHER" id="PTHR34222">
    <property type="entry name" value="GAG_PRE-INTEGRS DOMAIN-CONTAINING PROTEIN"/>
    <property type="match status" value="1"/>
</dbReference>
<dbReference type="Gramene" id="Psat04G0364300-T1">
    <property type="protein sequence ID" value="KAI5419555.1"/>
    <property type="gene ID" value="KIW84_043643"/>
</dbReference>
<evidence type="ECO:0008006" key="3">
    <source>
        <dbReference type="Google" id="ProtNLM"/>
    </source>
</evidence>
<evidence type="ECO:0000313" key="1">
    <source>
        <dbReference type="EMBL" id="KAI5419555.1"/>
    </source>
</evidence>
<organism evidence="1 2">
    <name type="scientific">Pisum sativum</name>
    <name type="common">Garden pea</name>
    <name type="synonym">Lathyrus oleraceus</name>
    <dbReference type="NCBI Taxonomy" id="3888"/>
    <lineage>
        <taxon>Eukaryota</taxon>
        <taxon>Viridiplantae</taxon>
        <taxon>Streptophyta</taxon>
        <taxon>Embryophyta</taxon>
        <taxon>Tracheophyta</taxon>
        <taxon>Spermatophyta</taxon>
        <taxon>Magnoliopsida</taxon>
        <taxon>eudicotyledons</taxon>
        <taxon>Gunneridae</taxon>
        <taxon>Pentapetalae</taxon>
        <taxon>rosids</taxon>
        <taxon>fabids</taxon>
        <taxon>Fabales</taxon>
        <taxon>Fabaceae</taxon>
        <taxon>Papilionoideae</taxon>
        <taxon>50 kb inversion clade</taxon>
        <taxon>NPAAA clade</taxon>
        <taxon>Hologalegina</taxon>
        <taxon>IRL clade</taxon>
        <taxon>Fabeae</taxon>
        <taxon>Lathyrus</taxon>
    </lineage>
</organism>
<dbReference type="PANTHER" id="PTHR34222:SF40">
    <property type="match status" value="1"/>
</dbReference>
<protein>
    <recommendedName>
        <fullName evidence="3">Retrotransposon gag domain-containing protein</fullName>
    </recommendedName>
</protein>
<dbReference type="Proteomes" id="UP001058974">
    <property type="component" value="Chromosome 4"/>
</dbReference>
<accession>A0A9D5AUY8</accession>
<proteinExistence type="predicted"/>